<name>A0A2S7FD20_CLOBU</name>
<dbReference type="RefSeq" id="WP_043662918.1">
    <property type="nucleotide sequence ID" value="NZ_JSEG01000005.1"/>
</dbReference>
<proteinExistence type="predicted"/>
<organism evidence="1 2">
    <name type="scientific">Clostridium butyricum</name>
    <dbReference type="NCBI Taxonomy" id="1492"/>
    <lineage>
        <taxon>Bacteria</taxon>
        <taxon>Bacillati</taxon>
        <taxon>Bacillota</taxon>
        <taxon>Clostridia</taxon>
        <taxon>Eubacteriales</taxon>
        <taxon>Clostridiaceae</taxon>
        <taxon>Clostridium</taxon>
    </lineage>
</organism>
<reference evidence="1 2" key="1">
    <citation type="submission" date="2016-01" db="EMBL/GenBank/DDBJ databases">
        <title>Characterization of the Clostridium difficile lineages that are prevalent in Hong Kong and China.</title>
        <authorList>
            <person name="Kwok J.S.-L."/>
            <person name="Lam W.-Y."/>
            <person name="Ip M."/>
            <person name="Chan T.-F."/>
            <person name="Hawkey P.M."/>
            <person name="Tsui S.K.-W."/>
        </authorList>
    </citation>
    <scope>NUCLEOTIDE SEQUENCE [LARGE SCALE GENOMIC DNA]</scope>
    <source>
        <strain evidence="1 2">300064</strain>
    </source>
</reference>
<protein>
    <submittedName>
        <fullName evidence="1">Uncharacterized protein</fullName>
    </submittedName>
</protein>
<dbReference type="Proteomes" id="UP000238081">
    <property type="component" value="Unassembled WGS sequence"/>
</dbReference>
<gene>
    <name evidence="1" type="ORF">AWN73_09825</name>
</gene>
<dbReference type="EMBL" id="LRDH01000077">
    <property type="protein sequence ID" value="PPV16558.1"/>
    <property type="molecule type" value="Genomic_DNA"/>
</dbReference>
<dbReference type="AlphaFoldDB" id="A0A2S7FD20"/>
<accession>A0A2S7FD20</accession>
<evidence type="ECO:0000313" key="1">
    <source>
        <dbReference type="EMBL" id="PPV16558.1"/>
    </source>
</evidence>
<comment type="caution">
    <text evidence="1">The sequence shown here is derived from an EMBL/GenBank/DDBJ whole genome shotgun (WGS) entry which is preliminary data.</text>
</comment>
<evidence type="ECO:0000313" key="2">
    <source>
        <dbReference type="Proteomes" id="UP000238081"/>
    </source>
</evidence>
<sequence length="61" mass="7020">MKKGLIEIEETDVYFNKCICCGTDAGTKKVKIGNANREEVFVLCKNCRAELYNKLKEQFEI</sequence>